<feature type="domain" description="Potassium channel" evidence="2">
    <location>
        <begin position="69"/>
        <end position="140"/>
    </location>
</feature>
<dbReference type="Proteomes" id="UP000248795">
    <property type="component" value="Unassembled WGS sequence"/>
</dbReference>
<protein>
    <submittedName>
        <fullName evidence="3">Two pore domain potassium channel family protein</fullName>
    </submittedName>
</protein>
<evidence type="ECO:0000256" key="1">
    <source>
        <dbReference type="SAM" id="Phobius"/>
    </source>
</evidence>
<evidence type="ECO:0000259" key="2">
    <source>
        <dbReference type="Pfam" id="PF07885"/>
    </source>
</evidence>
<sequence>MTDAETLILTYPLAEMLIGLAILSLVILVHGVGVRLVYRHFTRRWSADHAPWHRNAVLSVATASLAGLHLVVTLMWAWPIWWSGLIPGLRDAYYFVLENYTTLGDNTVSLPPAWRLIGPVIAISGLFNFGWTASIFVNMMHDVGTADRAEVRREHH</sequence>
<feature type="transmembrane region" description="Helical" evidence="1">
    <location>
        <begin position="113"/>
        <end position="131"/>
    </location>
</feature>
<dbReference type="InterPro" id="IPR013099">
    <property type="entry name" value="K_chnl_dom"/>
</dbReference>
<keyword evidence="3" id="KW-0407">Ion channel</keyword>
<keyword evidence="1" id="KW-0812">Transmembrane</keyword>
<dbReference type="RefSeq" id="WP_111197480.1">
    <property type="nucleotide sequence ID" value="NZ_QKVK01000003.1"/>
</dbReference>
<name>A0A2W2AU30_9HYPH</name>
<organism evidence="3 4">
    <name type="scientific">Aestuariivirga litoralis</name>
    <dbReference type="NCBI Taxonomy" id="2650924"/>
    <lineage>
        <taxon>Bacteria</taxon>
        <taxon>Pseudomonadati</taxon>
        <taxon>Pseudomonadota</taxon>
        <taxon>Alphaproteobacteria</taxon>
        <taxon>Hyphomicrobiales</taxon>
        <taxon>Aestuariivirgaceae</taxon>
        <taxon>Aestuariivirga</taxon>
    </lineage>
</organism>
<dbReference type="Pfam" id="PF07885">
    <property type="entry name" value="Ion_trans_2"/>
    <property type="match status" value="1"/>
</dbReference>
<dbReference type="AlphaFoldDB" id="A0A2W2AU30"/>
<feature type="transmembrane region" description="Helical" evidence="1">
    <location>
        <begin position="58"/>
        <end position="81"/>
    </location>
</feature>
<comment type="caution">
    <text evidence="3">The sequence shown here is derived from an EMBL/GenBank/DDBJ whole genome shotgun (WGS) entry which is preliminary data.</text>
</comment>
<reference evidence="4" key="1">
    <citation type="submission" date="2018-06" db="EMBL/GenBank/DDBJ databases">
        <title>Aestuariibacter litoralis strain KCTC 52945T.</title>
        <authorList>
            <person name="Li X."/>
            <person name="Salam N."/>
            <person name="Li J.-L."/>
            <person name="Chen Y.-M."/>
            <person name="Yang Z.-W."/>
            <person name="Zhang L.-Y."/>
            <person name="Han M.-X."/>
            <person name="Xiao M."/>
            <person name="Li W.-J."/>
        </authorList>
    </citation>
    <scope>NUCLEOTIDE SEQUENCE [LARGE SCALE GENOMIC DNA]</scope>
    <source>
        <strain evidence="4">KCTC 52945</strain>
    </source>
</reference>
<dbReference type="GO" id="GO:0034220">
    <property type="term" value="P:monoatomic ion transmembrane transport"/>
    <property type="evidence" value="ECO:0007669"/>
    <property type="project" value="UniProtKB-KW"/>
</dbReference>
<feature type="transmembrane region" description="Helical" evidence="1">
    <location>
        <begin position="16"/>
        <end position="38"/>
    </location>
</feature>
<dbReference type="EMBL" id="QKVK01000003">
    <property type="protein sequence ID" value="PZF77202.1"/>
    <property type="molecule type" value="Genomic_DNA"/>
</dbReference>
<keyword evidence="3" id="KW-0813">Transport</keyword>
<proteinExistence type="predicted"/>
<keyword evidence="1" id="KW-0472">Membrane</keyword>
<dbReference type="SUPFAM" id="SSF81324">
    <property type="entry name" value="Voltage-gated potassium channels"/>
    <property type="match status" value="1"/>
</dbReference>
<keyword evidence="3" id="KW-0406">Ion transport</keyword>
<accession>A0A2W2AU30</accession>
<keyword evidence="4" id="KW-1185">Reference proteome</keyword>
<evidence type="ECO:0000313" key="3">
    <source>
        <dbReference type="EMBL" id="PZF77202.1"/>
    </source>
</evidence>
<keyword evidence="1" id="KW-1133">Transmembrane helix</keyword>
<gene>
    <name evidence="3" type="ORF">DK847_07695</name>
</gene>
<evidence type="ECO:0000313" key="4">
    <source>
        <dbReference type="Proteomes" id="UP000248795"/>
    </source>
</evidence>